<evidence type="ECO:0000313" key="11">
    <source>
        <dbReference type="EMBL" id="PVU86610.1"/>
    </source>
</evidence>
<comment type="function">
    <text evidence="9">Has a role in transport between endoplasmic reticulum and Golgi.</text>
</comment>
<evidence type="ECO:0000256" key="2">
    <source>
        <dbReference type="ARBA" id="ARBA00022448"/>
    </source>
</evidence>
<comment type="caution">
    <text evidence="11">The sequence shown here is derived from an EMBL/GenBank/DDBJ whole genome shotgun (WGS) entry which is preliminary data.</text>
</comment>
<evidence type="ECO:0000256" key="10">
    <source>
        <dbReference type="SAM" id="MobiDB-lite"/>
    </source>
</evidence>
<dbReference type="GO" id="GO:0000139">
    <property type="term" value="C:Golgi membrane"/>
    <property type="evidence" value="ECO:0007669"/>
    <property type="project" value="UniProtKB-SubCell"/>
</dbReference>
<dbReference type="GO" id="GO:0030134">
    <property type="term" value="C:COPII-coated ER to Golgi transport vesicle"/>
    <property type="evidence" value="ECO:0007669"/>
    <property type="project" value="TreeGrafter"/>
</dbReference>
<dbReference type="GO" id="GO:0015031">
    <property type="term" value="P:protein transport"/>
    <property type="evidence" value="ECO:0007669"/>
    <property type="project" value="UniProtKB-KW"/>
</dbReference>
<evidence type="ECO:0000256" key="7">
    <source>
        <dbReference type="ARBA" id="ARBA00023034"/>
    </source>
</evidence>
<comment type="subcellular location">
    <subcellularLocation>
        <location evidence="9">Endoplasmic reticulum membrane</location>
        <topology evidence="9">Multi-pass membrane protein</topology>
    </subcellularLocation>
    <subcellularLocation>
        <location evidence="9">Golgi apparatus membrane</location>
        <topology evidence="9">Multi-pass membrane protein</topology>
    </subcellularLocation>
</comment>
<keyword evidence="5 9" id="KW-0653">Protein transport</keyword>
<sequence length="213" mass="23939">MQGQGFNPDLGNNQFSHNMQNQYPNPGPYQYQQGAPNAQPHGYNSHPSQFQQAPQNFGAQSGFQGHQVGSQSHFQPQQPNPQPQNSQFNPYEMLGIPNLEQNPAAQLGVQFAGSAMNSMHENAGKVFVNVLNLKLLKKYFDVTNGYVLQKLKIMFLPWFHKRWYRLIDRDANGQPVGFKSPREDSNANDLYIPLMGLITFTTCVGILAGLEEK</sequence>
<feature type="compositionally biased region" description="Polar residues" evidence="10">
    <location>
        <begin position="45"/>
        <end position="69"/>
    </location>
</feature>
<keyword evidence="7 9" id="KW-0333">Golgi apparatus</keyword>
<dbReference type="Proteomes" id="UP000245609">
    <property type="component" value="Unassembled WGS sequence"/>
</dbReference>
<feature type="region of interest" description="Disordered" evidence="10">
    <location>
        <begin position="1"/>
        <end position="91"/>
    </location>
</feature>
<dbReference type="AlphaFoldDB" id="A0A2T9Y2P5"/>
<comment type="similarity">
    <text evidence="1 9">Belongs to the YIF1 family.</text>
</comment>
<name>A0A2T9Y2P5_9FUNG</name>
<evidence type="ECO:0000313" key="12">
    <source>
        <dbReference type="Proteomes" id="UP000245609"/>
    </source>
</evidence>
<evidence type="ECO:0000256" key="5">
    <source>
        <dbReference type="ARBA" id="ARBA00022927"/>
    </source>
</evidence>
<dbReference type="OrthoDB" id="337750at2759"/>
<dbReference type="STRING" id="133381.A0A2T9Y2P5"/>
<dbReference type="InterPro" id="IPR005578">
    <property type="entry name" value="Yif1_fam"/>
</dbReference>
<accession>A0A2T9Y2P5</accession>
<keyword evidence="3" id="KW-0812">Transmembrane</keyword>
<protein>
    <recommendedName>
        <fullName evidence="9">Protein YIF1</fullName>
    </recommendedName>
</protein>
<dbReference type="EMBL" id="MBFS01003449">
    <property type="protein sequence ID" value="PVU86610.1"/>
    <property type="molecule type" value="Genomic_DNA"/>
</dbReference>
<feature type="compositionally biased region" description="Low complexity" evidence="10">
    <location>
        <begin position="70"/>
        <end position="90"/>
    </location>
</feature>
<evidence type="ECO:0000256" key="9">
    <source>
        <dbReference type="RuleBase" id="RU368073"/>
    </source>
</evidence>
<dbReference type="PANTHER" id="PTHR14083:SF0">
    <property type="entry name" value="YIP1D-INTERACTING FACTOR 1, ISOFORM C"/>
    <property type="match status" value="1"/>
</dbReference>
<evidence type="ECO:0000256" key="6">
    <source>
        <dbReference type="ARBA" id="ARBA00022989"/>
    </source>
</evidence>
<keyword evidence="2 9" id="KW-0813">Transport</keyword>
<dbReference type="Pfam" id="PF03878">
    <property type="entry name" value="YIF1"/>
    <property type="match status" value="1"/>
</dbReference>
<evidence type="ECO:0000256" key="4">
    <source>
        <dbReference type="ARBA" id="ARBA00022824"/>
    </source>
</evidence>
<evidence type="ECO:0000256" key="3">
    <source>
        <dbReference type="ARBA" id="ARBA00022692"/>
    </source>
</evidence>
<dbReference type="PANTHER" id="PTHR14083">
    <property type="entry name" value="YIP1 INTERACTING FACTOR HOMOLOG YIF1 PROTEIN"/>
    <property type="match status" value="1"/>
</dbReference>
<keyword evidence="6" id="KW-1133">Transmembrane helix</keyword>
<gene>
    <name evidence="11" type="ORF">BB560_006636</name>
</gene>
<evidence type="ECO:0000256" key="8">
    <source>
        <dbReference type="ARBA" id="ARBA00023136"/>
    </source>
</evidence>
<keyword evidence="12" id="KW-1185">Reference proteome</keyword>
<keyword evidence="8" id="KW-0472">Membrane</keyword>
<proteinExistence type="inferred from homology"/>
<evidence type="ECO:0000256" key="1">
    <source>
        <dbReference type="ARBA" id="ARBA00009727"/>
    </source>
</evidence>
<dbReference type="GO" id="GO:0005793">
    <property type="term" value="C:endoplasmic reticulum-Golgi intermediate compartment"/>
    <property type="evidence" value="ECO:0007669"/>
    <property type="project" value="UniProtKB-UniRule"/>
</dbReference>
<feature type="compositionally biased region" description="Polar residues" evidence="10">
    <location>
        <begin position="1"/>
        <end position="19"/>
    </location>
</feature>
<feature type="compositionally biased region" description="Low complexity" evidence="10">
    <location>
        <begin position="20"/>
        <end position="34"/>
    </location>
</feature>
<reference evidence="11 12" key="1">
    <citation type="journal article" date="2018" name="MBio">
        <title>Comparative Genomics Reveals the Core Gene Toolbox for the Fungus-Insect Symbiosis.</title>
        <authorList>
            <person name="Wang Y."/>
            <person name="Stata M."/>
            <person name="Wang W."/>
            <person name="Stajich J.E."/>
            <person name="White M.M."/>
            <person name="Moncalvo J.M."/>
        </authorList>
    </citation>
    <scope>NUCLEOTIDE SEQUENCE [LARGE SCALE GENOMIC DNA]</scope>
    <source>
        <strain evidence="11 12">SC-DP-2</strain>
    </source>
</reference>
<dbReference type="GO" id="GO:0006888">
    <property type="term" value="P:endoplasmic reticulum to Golgi vesicle-mediated transport"/>
    <property type="evidence" value="ECO:0007669"/>
    <property type="project" value="UniProtKB-UniRule"/>
</dbReference>
<organism evidence="11 12">
    <name type="scientific">Smittium megazygosporum</name>
    <dbReference type="NCBI Taxonomy" id="133381"/>
    <lineage>
        <taxon>Eukaryota</taxon>
        <taxon>Fungi</taxon>
        <taxon>Fungi incertae sedis</taxon>
        <taxon>Zoopagomycota</taxon>
        <taxon>Kickxellomycotina</taxon>
        <taxon>Harpellomycetes</taxon>
        <taxon>Harpellales</taxon>
        <taxon>Legeriomycetaceae</taxon>
        <taxon>Smittium</taxon>
    </lineage>
</organism>
<keyword evidence="4 9" id="KW-0256">Endoplasmic reticulum</keyword>
<dbReference type="GO" id="GO:0005789">
    <property type="term" value="C:endoplasmic reticulum membrane"/>
    <property type="evidence" value="ECO:0007669"/>
    <property type="project" value="UniProtKB-SubCell"/>
</dbReference>